<gene>
    <name evidence="5" type="ORF">OUY24_09410</name>
</gene>
<evidence type="ECO:0000259" key="4">
    <source>
        <dbReference type="PROSITE" id="PS50949"/>
    </source>
</evidence>
<dbReference type="SMART" id="SM00866">
    <property type="entry name" value="UTRA"/>
    <property type="match status" value="1"/>
</dbReference>
<dbReference type="InterPro" id="IPR028978">
    <property type="entry name" value="Chorismate_lyase_/UTRA_dom_sf"/>
</dbReference>
<dbReference type="Proteomes" id="UP001212498">
    <property type="component" value="Unassembled WGS sequence"/>
</dbReference>
<reference evidence="5 6" key="1">
    <citation type="submission" date="2022-11" db="EMBL/GenBank/DDBJ databases">
        <title>Nonomuraea corallina sp. nov., a new species of the genus Nonomuraea isolated from sea side sediment in Thai sea.</title>
        <authorList>
            <person name="Ngamcharungchit C."/>
            <person name="Matsumoto A."/>
            <person name="Suriyachadkun C."/>
            <person name="Panbangred W."/>
            <person name="Inahashi Y."/>
            <person name="Intra B."/>
        </authorList>
    </citation>
    <scope>NUCLEOTIDE SEQUENCE [LARGE SCALE GENOMIC DNA]</scope>
    <source>
        <strain evidence="5 6">DSM 43553</strain>
    </source>
</reference>
<dbReference type="PANTHER" id="PTHR44846">
    <property type="entry name" value="MANNOSYL-D-GLYCERATE TRANSPORT/METABOLISM SYSTEM REPRESSOR MNGR-RELATED"/>
    <property type="match status" value="1"/>
</dbReference>
<keyword evidence="3" id="KW-0804">Transcription</keyword>
<dbReference type="SUPFAM" id="SSF46785">
    <property type="entry name" value="Winged helix' DNA-binding domain"/>
    <property type="match status" value="1"/>
</dbReference>
<evidence type="ECO:0000256" key="3">
    <source>
        <dbReference type="ARBA" id="ARBA00023163"/>
    </source>
</evidence>
<dbReference type="SUPFAM" id="SSF64288">
    <property type="entry name" value="Chorismate lyase-like"/>
    <property type="match status" value="1"/>
</dbReference>
<dbReference type="EMBL" id="JAPNUD010000017">
    <property type="protein sequence ID" value="MDA0640835.1"/>
    <property type="molecule type" value="Genomic_DNA"/>
</dbReference>
<dbReference type="Gene3D" id="3.40.1410.10">
    <property type="entry name" value="Chorismate lyase-like"/>
    <property type="match status" value="1"/>
</dbReference>
<organism evidence="5 6">
    <name type="scientific">Nonomuraea ferruginea</name>
    <dbReference type="NCBI Taxonomy" id="46174"/>
    <lineage>
        <taxon>Bacteria</taxon>
        <taxon>Bacillati</taxon>
        <taxon>Actinomycetota</taxon>
        <taxon>Actinomycetes</taxon>
        <taxon>Streptosporangiales</taxon>
        <taxon>Streptosporangiaceae</taxon>
        <taxon>Nonomuraea</taxon>
    </lineage>
</organism>
<dbReference type="Pfam" id="PF00392">
    <property type="entry name" value="GntR"/>
    <property type="match status" value="1"/>
</dbReference>
<evidence type="ECO:0000256" key="2">
    <source>
        <dbReference type="ARBA" id="ARBA00023125"/>
    </source>
</evidence>
<dbReference type="InterPro" id="IPR036388">
    <property type="entry name" value="WH-like_DNA-bd_sf"/>
</dbReference>
<accession>A0ABT4SVB5</accession>
<dbReference type="PANTHER" id="PTHR44846:SF17">
    <property type="entry name" value="GNTR-FAMILY TRANSCRIPTIONAL REGULATOR"/>
    <property type="match status" value="1"/>
</dbReference>
<protein>
    <submittedName>
        <fullName evidence="5">GntR family transcriptional regulator</fullName>
    </submittedName>
</protein>
<evidence type="ECO:0000256" key="1">
    <source>
        <dbReference type="ARBA" id="ARBA00023015"/>
    </source>
</evidence>
<dbReference type="InterPro" id="IPR036390">
    <property type="entry name" value="WH_DNA-bd_sf"/>
</dbReference>
<dbReference type="SMART" id="SM00345">
    <property type="entry name" value="HTH_GNTR"/>
    <property type="match status" value="1"/>
</dbReference>
<keyword evidence="1" id="KW-0805">Transcription regulation</keyword>
<evidence type="ECO:0000313" key="6">
    <source>
        <dbReference type="Proteomes" id="UP001212498"/>
    </source>
</evidence>
<comment type="caution">
    <text evidence="5">The sequence shown here is derived from an EMBL/GenBank/DDBJ whole genome shotgun (WGS) entry which is preliminary data.</text>
</comment>
<dbReference type="RefSeq" id="WP_271275930.1">
    <property type="nucleotide sequence ID" value="NZ_BAABFD010000001.1"/>
</dbReference>
<evidence type="ECO:0000313" key="5">
    <source>
        <dbReference type="EMBL" id="MDA0640835.1"/>
    </source>
</evidence>
<dbReference type="InterPro" id="IPR000524">
    <property type="entry name" value="Tscrpt_reg_HTH_GntR"/>
</dbReference>
<keyword evidence="6" id="KW-1185">Reference proteome</keyword>
<dbReference type="PROSITE" id="PS50949">
    <property type="entry name" value="HTH_GNTR"/>
    <property type="match status" value="1"/>
</dbReference>
<sequence>MPKYVDRRPRHQQIAADLRDQIMRGELKPSEQLPSTQQLIEQYKTANATVQRALTILKHEGFVRGVPGKGVYVRDKQPFVVDVAAYFEPSPPGFDYKLIEVEQVRPPLEVVDALELGRDETAILRRRLTTHAGEPVELSWSYYPARIAQGTPLDKKRRIIGGAPQALSDLGYPQRDFVDRLSTRPPTSEEIEGLELPEEVPVIRQFRVIYSDNAVPVEVSIIVKGGHLYELKYKQVISS</sequence>
<feature type="domain" description="HTH gntR-type" evidence="4">
    <location>
        <begin position="8"/>
        <end position="76"/>
    </location>
</feature>
<dbReference type="CDD" id="cd07377">
    <property type="entry name" value="WHTH_GntR"/>
    <property type="match status" value="1"/>
</dbReference>
<keyword evidence="2" id="KW-0238">DNA-binding</keyword>
<dbReference type="InterPro" id="IPR050679">
    <property type="entry name" value="Bact_HTH_transcr_reg"/>
</dbReference>
<dbReference type="Gene3D" id="1.10.10.10">
    <property type="entry name" value="Winged helix-like DNA-binding domain superfamily/Winged helix DNA-binding domain"/>
    <property type="match status" value="1"/>
</dbReference>
<dbReference type="Pfam" id="PF07702">
    <property type="entry name" value="UTRA"/>
    <property type="match status" value="1"/>
</dbReference>
<name>A0ABT4SVB5_9ACTN</name>
<dbReference type="InterPro" id="IPR011663">
    <property type="entry name" value="UTRA"/>
</dbReference>
<proteinExistence type="predicted"/>